<dbReference type="Pfam" id="PF02098">
    <property type="entry name" value="His_binding"/>
    <property type="match status" value="1"/>
</dbReference>
<dbReference type="EMBL" id="ABJB010052186">
    <property type="status" value="NOT_ANNOTATED_CDS"/>
    <property type="molecule type" value="Genomic_DNA"/>
</dbReference>
<organism>
    <name type="scientific">Ixodes scapularis</name>
    <name type="common">Black-legged tick</name>
    <name type="synonym">Deer tick</name>
    <dbReference type="NCBI Taxonomy" id="6945"/>
    <lineage>
        <taxon>Eukaryota</taxon>
        <taxon>Metazoa</taxon>
        <taxon>Ecdysozoa</taxon>
        <taxon>Arthropoda</taxon>
        <taxon>Chelicerata</taxon>
        <taxon>Arachnida</taxon>
        <taxon>Acari</taxon>
        <taxon>Parasitiformes</taxon>
        <taxon>Ixodida</taxon>
        <taxon>Ixodoidea</taxon>
        <taxon>Ixodidae</taxon>
        <taxon>Ixodinae</taxon>
        <taxon>Ixodes</taxon>
    </lineage>
</organism>
<dbReference type="VEuPathDB" id="VectorBase:ISCP_013804"/>
<dbReference type="InterPro" id="IPR012674">
    <property type="entry name" value="Calycin"/>
</dbReference>
<dbReference type="SUPFAM" id="SSF50814">
    <property type="entry name" value="Lipocalins"/>
    <property type="match status" value="1"/>
</dbReference>
<dbReference type="Proteomes" id="UP000001555">
    <property type="component" value="Unassembled WGS sequence"/>
</dbReference>
<dbReference type="EnsemblMetazoa" id="ISCW007341-RA">
    <property type="protein sequence ID" value="ISCW007341-PA"/>
    <property type="gene ID" value="ISCW007341"/>
</dbReference>
<dbReference type="GO" id="GO:0043176">
    <property type="term" value="F:amine binding"/>
    <property type="evidence" value="ECO:0007669"/>
    <property type="project" value="InterPro"/>
</dbReference>
<name>B7PU25_IXOSC</name>
<accession>B7PU25</accession>
<gene>
    <name evidence="1" type="ORF">IscW_ISCW007341</name>
</gene>
<proteinExistence type="predicted"/>
<dbReference type="AlphaFoldDB" id="B7PU25"/>
<evidence type="ECO:0000313" key="1">
    <source>
        <dbReference type="EMBL" id="EEC10097.1"/>
    </source>
</evidence>
<protein>
    <submittedName>
        <fullName evidence="1 2">Secreted salivary gland peptide, putative</fullName>
    </submittedName>
</protein>
<keyword evidence="3" id="KW-1185">Reference proteome</keyword>
<dbReference type="VEuPathDB" id="VectorBase:ISCW007341"/>
<dbReference type="InterPro" id="IPR002970">
    <property type="entry name" value="Tick_his-bd"/>
</dbReference>
<dbReference type="EMBL" id="ABJB010938288">
    <property type="status" value="NOT_ANNOTATED_CDS"/>
    <property type="molecule type" value="Genomic_DNA"/>
</dbReference>
<reference evidence="2" key="2">
    <citation type="submission" date="2020-05" db="UniProtKB">
        <authorList>
            <consortium name="EnsemblMetazoa"/>
        </authorList>
    </citation>
    <scope>IDENTIFICATION</scope>
    <source>
        <strain evidence="2">wikel</strain>
    </source>
</reference>
<dbReference type="PaxDb" id="6945-B7PU25"/>
<dbReference type="EMBL" id="DS790074">
    <property type="protein sequence ID" value="EEC10097.1"/>
    <property type="molecule type" value="Genomic_DNA"/>
</dbReference>
<dbReference type="GO" id="GO:0030682">
    <property type="term" value="P:symbiont-mediated perturbation of host defenses"/>
    <property type="evidence" value="ECO:0007669"/>
    <property type="project" value="InterPro"/>
</dbReference>
<dbReference type="InParanoid" id="B7PU25"/>
<dbReference type="VEuPathDB" id="VectorBase:ISCI007341"/>
<sequence length="86" mass="10385">MRYYEVLREKEKLLTQLLFRDNSTGQMDVYTIVIVLEKSNKSLGYYDILVAQNDIGTKYESYELLFTDYRTCFTLRRTSDDRYALW</sequence>
<reference evidence="1 3" key="1">
    <citation type="submission" date="2008-03" db="EMBL/GenBank/DDBJ databases">
        <title>Annotation of Ixodes scapularis.</title>
        <authorList>
            <consortium name="Ixodes scapularis Genome Project Consortium"/>
            <person name="Caler E."/>
            <person name="Hannick L.I."/>
            <person name="Bidwell S."/>
            <person name="Joardar V."/>
            <person name="Thiagarajan M."/>
            <person name="Amedeo P."/>
            <person name="Galinsky K.J."/>
            <person name="Schobel S."/>
            <person name="Inman J."/>
            <person name="Hostetler J."/>
            <person name="Miller J."/>
            <person name="Hammond M."/>
            <person name="Megy K."/>
            <person name="Lawson D."/>
            <person name="Kodira C."/>
            <person name="Sutton G."/>
            <person name="Meyer J."/>
            <person name="Hill C.A."/>
            <person name="Birren B."/>
            <person name="Nene V."/>
            <person name="Collins F."/>
            <person name="Alarcon-Chaidez F."/>
            <person name="Wikel S."/>
            <person name="Strausberg R."/>
        </authorList>
    </citation>
    <scope>NUCLEOTIDE SEQUENCE [LARGE SCALE GENOMIC DNA]</scope>
    <source>
        <strain evidence="3">Wikel</strain>
        <strain evidence="1">Wikel colony</strain>
    </source>
</reference>
<evidence type="ECO:0000313" key="3">
    <source>
        <dbReference type="Proteomes" id="UP000001555"/>
    </source>
</evidence>
<evidence type="ECO:0000313" key="2">
    <source>
        <dbReference type="EnsemblMetazoa" id="ISCW007341-PA"/>
    </source>
</evidence>
<dbReference type="HOGENOM" id="CLU_2500419_0_0_1"/>